<dbReference type="SMART" id="SM00028">
    <property type="entry name" value="TPR"/>
    <property type="match status" value="8"/>
</dbReference>
<dbReference type="Gene3D" id="1.25.40.10">
    <property type="entry name" value="Tetratricopeptide repeat domain"/>
    <property type="match status" value="3"/>
</dbReference>
<name>A0A7X1C8N9_9LIST</name>
<dbReference type="Pfam" id="PF14559">
    <property type="entry name" value="TPR_19"/>
    <property type="match status" value="1"/>
</dbReference>
<keyword evidence="2 3" id="KW-0802">TPR repeat</keyword>
<evidence type="ECO:0000256" key="3">
    <source>
        <dbReference type="PROSITE-ProRule" id="PRU00339"/>
    </source>
</evidence>
<accession>A0A7X1C8N9</accession>
<dbReference type="PANTHER" id="PTHR45586:SF1">
    <property type="entry name" value="LIPOPOLYSACCHARIDE ASSEMBLY PROTEIN B"/>
    <property type="match status" value="1"/>
</dbReference>
<reference evidence="4 5" key="1">
    <citation type="submission" date="2020-03" db="EMBL/GenBank/DDBJ databases">
        <title>Soil Listeria distribution.</title>
        <authorList>
            <person name="Liao J."/>
            <person name="Wiedmann M."/>
        </authorList>
    </citation>
    <scope>NUCLEOTIDE SEQUENCE [LARGE SCALE GENOMIC DNA]</scope>
    <source>
        <strain evidence="4 5">FSL L7-1554</strain>
    </source>
</reference>
<dbReference type="Pfam" id="PF13432">
    <property type="entry name" value="TPR_16"/>
    <property type="match status" value="1"/>
</dbReference>
<evidence type="ECO:0000313" key="4">
    <source>
        <dbReference type="EMBL" id="MBC1488464.1"/>
    </source>
</evidence>
<comment type="caution">
    <text evidence="4">The sequence shown here is derived from an EMBL/GenBank/DDBJ whole genome shotgun (WGS) entry which is preliminary data.</text>
</comment>
<dbReference type="PROSITE" id="PS50005">
    <property type="entry name" value="TPR"/>
    <property type="match status" value="2"/>
</dbReference>
<evidence type="ECO:0000256" key="2">
    <source>
        <dbReference type="ARBA" id="ARBA00022803"/>
    </source>
</evidence>
<dbReference type="RefSeq" id="WP_185380805.1">
    <property type="nucleotide sequence ID" value="NZ_JAASTW010000005.1"/>
</dbReference>
<dbReference type="InterPro" id="IPR051012">
    <property type="entry name" value="CellSynth/LPSAsmb/PSIAsmb"/>
</dbReference>
<dbReference type="AlphaFoldDB" id="A0A7X1C8N9"/>
<feature type="repeat" description="TPR" evidence="3">
    <location>
        <begin position="240"/>
        <end position="273"/>
    </location>
</feature>
<evidence type="ECO:0000256" key="1">
    <source>
        <dbReference type="ARBA" id="ARBA00022737"/>
    </source>
</evidence>
<sequence>MELANKMLHALEHEDMALAKKYFDEVVQAGTDEEQFFLAEELFALGFLDETEDLYELLLAKYKDEGELLVRAAEVALEKDDLDSAQDYLEKVNKKDEAYVESLLVLADLYQMQGLFEVSEQKLIEAKQIAANEPIIDFALGEYYLSQARFASAVQSYQTAVEAGLTIIANGAVSVYERIAEAFAASGAFEEALPYYERALEDKESVDTLFGMGLTAFQAKDYTKAIHALEHLREHDPAYSTLYSYLAKSYEENGEPEKAIEVLKEGLSQDEFNKELFLEAGKLAVTLRLPEEAEEFFRQAIVLDEEYSEAIIQLNKLLLARENYEGVIELVEGLGEEVISEPQIFWDVSVAYQETEQYNKAKANYELAYPHFTNNPTFLKEYGLFLREEGEHEKSQQILRNYLELEPEDTEILSLVD</sequence>
<dbReference type="InterPro" id="IPR019734">
    <property type="entry name" value="TPR_rpt"/>
</dbReference>
<dbReference type="InterPro" id="IPR011990">
    <property type="entry name" value="TPR-like_helical_dom_sf"/>
</dbReference>
<dbReference type="EMBL" id="JAASTW010000005">
    <property type="protein sequence ID" value="MBC1488464.1"/>
    <property type="molecule type" value="Genomic_DNA"/>
</dbReference>
<dbReference type="Proteomes" id="UP000561617">
    <property type="component" value="Unassembled WGS sequence"/>
</dbReference>
<evidence type="ECO:0000313" key="5">
    <source>
        <dbReference type="Proteomes" id="UP000561617"/>
    </source>
</evidence>
<keyword evidence="1" id="KW-0677">Repeat</keyword>
<organism evidence="4 5">
    <name type="scientific">Listeria immobilis</name>
    <dbReference type="NCBI Taxonomy" id="2713502"/>
    <lineage>
        <taxon>Bacteria</taxon>
        <taxon>Bacillati</taxon>
        <taxon>Bacillota</taxon>
        <taxon>Bacilli</taxon>
        <taxon>Bacillales</taxon>
        <taxon>Listeriaceae</taxon>
        <taxon>Listeria</taxon>
    </lineage>
</organism>
<dbReference type="PANTHER" id="PTHR45586">
    <property type="entry name" value="TPR REPEAT-CONTAINING PROTEIN PA4667"/>
    <property type="match status" value="1"/>
</dbReference>
<feature type="repeat" description="TPR" evidence="3">
    <location>
        <begin position="173"/>
        <end position="206"/>
    </location>
</feature>
<gene>
    <name evidence="4" type="ORF">HCJ38_05470</name>
</gene>
<dbReference type="SUPFAM" id="SSF48452">
    <property type="entry name" value="TPR-like"/>
    <property type="match status" value="3"/>
</dbReference>
<protein>
    <submittedName>
        <fullName evidence="4">Tetratricopeptide repeat protein</fullName>
    </submittedName>
</protein>
<proteinExistence type="predicted"/>